<protein>
    <recommendedName>
        <fullName evidence="6">DUF3179 domain-containing protein</fullName>
    </recommendedName>
</protein>
<sequence>MSVSLILAALAVLFCAVAVLPGTLGILMLTNKIAVSESGARYIYGKSFWVFLASLALAIGAGVTALQDGAFTSYGFMAAMALYVGILVFGFFMHTKLMFRPVRKPIFISTQEALKRFGGDEEVVGVIDGAGKPWAFVARLARRPHIVYQPEGNHPFIMTHCILAHSSMAYALRDRFKQPDITITAALANNMVFYDKSNQCSVIQIQNRSLDGSLPLDTLPTLAMRLETWAQLYPDSRVWMRNIEWRDIFYLKLLARADVIDPKSPVMVYPLQNEKDDRLSLKEMVLGIQVGKSSKAYPLDICKAERLIHDELGGVSLLVLSDAVADYVQAYDRTVDGQTLDFRLEGDDGHLQDSQTKSRWTRTGMCVDGDLKGKRLTPIPHYNKIFWYVWSDFHPGTAIHKKPAPQKHVA</sequence>
<comment type="caution">
    <text evidence="2">The sequence shown here is derived from an EMBL/GenBank/DDBJ whole genome shotgun (WGS) entry which is preliminary data.</text>
</comment>
<gene>
    <name evidence="2" type="ORF">JCM17844_25300</name>
    <name evidence="3" type="ORF">JCM17845_23120</name>
</gene>
<feature type="transmembrane region" description="Helical" evidence="1">
    <location>
        <begin position="6"/>
        <end position="27"/>
    </location>
</feature>
<name>A0A5A7MUA4_9PROT</name>
<keyword evidence="1" id="KW-0812">Transmembrane</keyword>
<dbReference type="Pfam" id="PF11376">
    <property type="entry name" value="DUF3179"/>
    <property type="match status" value="1"/>
</dbReference>
<dbReference type="Proteomes" id="UP000322084">
    <property type="component" value="Unassembled WGS sequence"/>
</dbReference>
<accession>A0A5A7MUA4</accession>
<accession>A0A5A7N3L1</accession>
<dbReference type="InterPro" id="IPR021516">
    <property type="entry name" value="DUF3179"/>
</dbReference>
<reference evidence="4 5" key="1">
    <citation type="submission" date="2019-09" db="EMBL/GenBank/DDBJ databases">
        <title>NBRP : Genome information of microbial organism related human and environment.</title>
        <authorList>
            <person name="Hattori M."/>
            <person name="Oshima K."/>
            <person name="Inaba H."/>
            <person name="Suda W."/>
            <person name="Sakamoto M."/>
            <person name="Iino T."/>
            <person name="Kitahara M."/>
            <person name="Oshida Y."/>
            <person name="Iida T."/>
            <person name="Kudo T."/>
            <person name="Itoh T."/>
            <person name="Ohkuma M."/>
        </authorList>
    </citation>
    <scope>NUCLEOTIDE SEQUENCE [LARGE SCALE GENOMIC DNA]</scope>
    <source>
        <strain evidence="2 4">Hi-2</strain>
        <strain evidence="3 5">Mie-1</strain>
    </source>
</reference>
<evidence type="ECO:0000313" key="3">
    <source>
        <dbReference type="EMBL" id="GER01689.1"/>
    </source>
</evidence>
<dbReference type="EMBL" id="BKCL01000010">
    <property type="protein sequence ID" value="GEQ98893.1"/>
    <property type="molecule type" value="Genomic_DNA"/>
</dbReference>
<proteinExistence type="predicted"/>
<keyword evidence="1" id="KW-1133">Transmembrane helix</keyword>
<evidence type="ECO:0000313" key="5">
    <source>
        <dbReference type="Proteomes" id="UP000325187"/>
    </source>
</evidence>
<organism evidence="2 4">
    <name type="scientific">Iodidimonas gelatinilytica</name>
    <dbReference type="NCBI Taxonomy" id="1236966"/>
    <lineage>
        <taxon>Bacteria</taxon>
        <taxon>Pseudomonadati</taxon>
        <taxon>Pseudomonadota</taxon>
        <taxon>Alphaproteobacteria</taxon>
        <taxon>Iodidimonadales</taxon>
        <taxon>Iodidimonadaceae</taxon>
        <taxon>Iodidimonas</taxon>
    </lineage>
</organism>
<dbReference type="AlphaFoldDB" id="A0A5A7MUA4"/>
<feature type="transmembrane region" description="Helical" evidence="1">
    <location>
        <begin position="73"/>
        <end position="93"/>
    </location>
</feature>
<dbReference type="RefSeq" id="WP_150001108.1">
    <property type="nucleotide sequence ID" value="NZ_BKCL01000010.1"/>
</dbReference>
<evidence type="ECO:0000313" key="4">
    <source>
        <dbReference type="Proteomes" id="UP000322084"/>
    </source>
</evidence>
<keyword evidence="5" id="KW-1185">Reference proteome</keyword>
<evidence type="ECO:0000313" key="2">
    <source>
        <dbReference type="EMBL" id="GEQ98893.1"/>
    </source>
</evidence>
<evidence type="ECO:0000256" key="1">
    <source>
        <dbReference type="SAM" id="Phobius"/>
    </source>
</evidence>
<dbReference type="EMBL" id="BKCM01000012">
    <property type="protein sequence ID" value="GER01689.1"/>
    <property type="molecule type" value="Genomic_DNA"/>
</dbReference>
<keyword evidence="1" id="KW-0472">Membrane</keyword>
<evidence type="ECO:0008006" key="6">
    <source>
        <dbReference type="Google" id="ProtNLM"/>
    </source>
</evidence>
<dbReference type="Proteomes" id="UP000325187">
    <property type="component" value="Unassembled WGS sequence"/>
</dbReference>
<feature type="transmembrane region" description="Helical" evidence="1">
    <location>
        <begin position="48"/>
        <end position="67"/>
    </location>
</feature>